<name>A0A177ANN3_9BILA</name>
<organism evidence="1 2">
    <name type="scientific">Intoshia linei</name>
    <dbReference type="NCBI Taxonomy" id="1819745"/>
    <lineage>
        <taxon>Eukaryota</taxon>
        <taxon>Metazoa</taxon>
        <taxon>Spiralia</taxon>
        <taxon>Lophotrochozoa</taxon>
        <taxon>Mesozoa</taxon>
        <taxon>Orthonectida</taxon>
        <taxon>Rhopaluridae</taxon>
        <taxon>Intoshia</taxon>
    </lineage>
</organism>
<protein>
    <submittedName>
        <fullName evidence="1">Uncharacterized protein</fullName>
    </submittedName>
</protein>
<gene>
    <name evidence="1" type="ORF">A3Q56_08640</name>
</gene>
<dbReference type="Proteomes" id="UP000078046">
    <property type="component" value="Unassembled WGS sequence"/>
</dbReference>
<dbReference type="AlphaFoldDB" id="A0A177ANN3"/>
<keyword evidence="2" id="KW-1185">Reference proteome</keyword>
<proteinExistence type="predicted"/>
<sequence>MQDVEFRPYIENETSDNIEDAEIDVIIADFEDCVCYNVNQEKSIMKKDV</sequence>
<evidence type="ECO:0000313" key="2">
    <source>
        <dbReference type="Proteomes" id="UP000078046"/>
    </source>
</evidence>
<accession>A0A177ANN3</accession>
<dbReference type="EMBL" id="LWCA01002888">
    <property type="protein sequence ID" value="OAF63656.1"/>
    <property type="molecule type" value="Genomic_DNA"/>
</dbReference>
<reference evidence="1 2" key="1">
    <citation type="submission" date="2016-04" db="EMBL/GenBank/DDBJ databases">
        <title>The genome of Intoshia linei affirms orthonectids as highly simplified spiralians.</title>
        <authorList>
            <person name="Mikhailov K.V."/>
            <person name="Slusarev G.S."/>
            <person name="Nikitin M.A."/>
            <person name="Logacheva M.D."/>
            <person name="Penin A."/>
            <person name="Aleoshin V."/>
            <person name="Panchin Y.V."/>
        </authorList>
    </citation>
    <scope>NUCLEOTIDE SEQUENCE [LARGE SCALE GENOMIC DNA]</scope>
    <source>
        <strain evidence="1">Intl2013</strain>
        <tissue evidence="1">Whole animal</tissue>
    </source>
</reference>
<comment type="caution">
    <text evidence="1">The sequence shown here is derived from an EMBL/GenBank/DDBJ whole genome shotgun (WGS) entry which is preliminary data.</text>
</comment>
<evidence type="ECO:0000313" key="1">
    <source>
        <dbReference type="EMBL" id="OAF63656.1"/>
    </source>
</evidence>